<feature type="compositionally biased region" description="Basic residues" evidence="1">
    <location>
        <begin position="11"/>
        <end position="24"/>
    </location>
</feature>
<organism evidence="2">
    <name type="scientific">Oryza glumipatula</name>
    <dbReference type="NCBI Taxonomy" id="40148"/>
    <lineage>
        <taxon>Eukaryota</taxon>
        <taxon>Viridiplantae</taxon>
        <taxon>Streptophyta</taxon>
        <taxon>Embryophyta</taxon>
        <taxon>Tracheophyta</taxon>
        <taxon>Spermatophyta</taxon>
        <taxon>Magnoliopsida</taxon>
        <taxon>Liliopsida</taxon>
        <taxon>Poales</taxon>
        <taxon>Poaceae</taxon>
        <taxon>BOP clade</taxon>
        <taxon>Oryzoideae</taxon>
        <taxon>Oryzeae</taxon>
        <taxon>Oryzinae</taxon>
        <taxon>Oryza</taxon>
    </lineage>
</organism>
<dbReference type="Gramene" id="OGLUM10G07730.2">
    <property type="protein sequence ID" value="OGLUM10G07730.2"/>
    <property type="gene ID" value="OGLUM10G07730"/>
</dbReference>
<proteinExistence type="predicted"/>
<reference evidence="2" key="2">
    <citation type="submission" date="2018-05" db="EMBL/GenBank/DDBJ databases">
        <title>OgluRS3 (Oryza glumaepatula Reference Sequence Version 3).</title>
        <authorList>
            <person name="Zhang J."/>
            <person name="Kudrna D."/>
            <person name="Lee S."/>
            <person name="Talag J."/>
            <person name="Welchert J."/>
            <person name="Wing R.A."/>
        </authorList>
    </citation>
    <scope>NUCLEOTIDE SEQUENCE [LARGE SCALE GENOMIC DNA]</scope>
</reference>
<sequence length="368" mass="41072">MVRLITATGAPRRRGRRKGRRRHRVPLRLPRTEAATGPTFTPPFRARLGEWAAAAASASARPDNRIVLPSPGTTSLSSFSGDPAGWVSVQCRPRLSPGAAENELQLVDFFQRCHIGRGSQEGTNENLGKAKVSNMRNHVLPKKNVAMISCCRFPMLAGNGPSKLLLSRESCCSCVKFPSEDGMIPDNRSSSCADRLVIEFGSAPPSLLVQFVKNVMNLQSLTLVAFSWFLCSIRYFRQSIPISGGTIPVKLLEERSMERMLVAFAIEGGMLPVKWFKATMKYWIFGRPLPKSEGNLPCNSFSCRPMWISEERLRSVLGMCQPLKTADLAKGLRDWSSEVILIEEKFRQRREVAKYKKIQVRNSESPVD</sequence>
<keyword evidence="3" id="KW-1185">Reference proteome</keyword>
<dbReference type="EnsemblPlants" id="OGLUM10G07730.2">
    <property type="protein sequence ID" value="OGLUM10G07730.2"/>
    <property type="gene ID" value="OGLUM10G07730"/>
</dbReference>
<reference evidence="2" key="1">
    <citation type="submission" date="2015-04" db="UniProtKB">
        <authorList>
            <consortium name="EnsemblPlants"/>
        </authorList>
    </citation>
    <scope>IDENTIFICATION</scope>
</reference>
<dbReference type="AlphaFoldDB" id="A0A0E0B9R6"/>
<evidence type="ECO:0000313" key="2">
    <source>
        <dbReference type="EnsemblPlants" id="OGLUM10G07730.2"/>
    </source>
</evidence>
<name>A0A0E0B9R6_9ORYZ</name>
<accession>A0A0E0B9R6</accession>
<dbReference type="eggNOG" id="ENOG502R4V1">
    <property type="taxonomic scope" value="Eukaryota"/>
</dbReference>
<dbReference type="Proteomes" id="UP000026961">
    <property type="component" value="Chromosome 10"/>
</dbReference>
<evidence type="ECO:0000313" key="3">
    <source>
        <dbReference type="Proteomes" id="UP000026961"/>
    </source>
</evidence>
<dbReference type="HOGENOM" id="CLU_753121_0_0_1"/>
<protein>
    <submittedName>
        <fullName evidence="2">Uncharacterized protein</fullName>
    </submittedName>
</protein>
<evidence type="ECO:0000256" key="1">
    <source>
        <dbReference type="SAM" id="MobiDB-lite"/>
    </source>
</evidence>
<feature type="region of interest" description="Disordered" evidence="1">
    <location>
        <begin position="1"/>
        <end position="24"/>
    </location>
</feature>